<dbReference type="PANTHER" id="PTHR39335">
    <property type="entry name" value="BLL4220 PROTEIN"/>
    <property type="match status" value="1"/>
</dbReference>
<dbReference type="RefSeq" id="WP_107815010.1">
    <property type="nucleotide sequence ID" value="NZ_QAOH01000001.1"/>
</dbReference>
<evidence type="ECO:0000313" key="2">
    <source>
        <dbReference type="EMBL" id="PTQ76043.1"/>
    </source>
</evidence>
<keyword evidence="3" id="KW-1185">Reference proteome</keyword>
<reference evidence="2 3" key="1">
    <citation type="submission" date="2018-04" db="EMBL/GenBank/DDBJ databases">
        <title>Genomic Encyclopedia of Archaeal and Bacterial Type Strains, Phase II (KMG-II): from individual species to whole genera.</title>
        <authorList>
            <person name="Goeker M."/>
        </authorList>
    </citation>
    <scope>NUCLEOTIDE SEQUENCE [LARGE SCALE GENOMIC DNA]</scope>
    <source>
        <strain evidence="2 3">DSM 100434</strain>
    </source>
</reference>
<keyword evidence="2" id="KW-0449">Lipoprotein</keyword>
<dbReference type="InterPro" id="IPR005297">
    <property type="entry name" value="Lipoprotein_repeat"/>
</dbReference>
<protein>
    <submittedName>
        <fullName evidence="2">Putative lipoprotein with Yx(FWY)xxD motif</fullName>
    </submittedName>
</protein>
<dbReference type="OrthoDB" id="9800666at2"/>
<accession>A0A2T5HWR9</accession>
<gene>
    <name evidence="2" type="ORF">C8N42_101589</name>
</gene>
<organism evidence="2 3">
    <name type="scientific">Celeribacter persicus</name>
    <dbReference type="NCBI Taxonomy" id="1651082"/>
    <lineage>
        <taxon>Bacteria</taxon>
        <taxon>Pseudomonadati</taxon>
        <taxon>Pseudomonadota</taxon>
        <taxon>Alphaproteobacteria</taxon>
        <taxon>Rhodobacterales</taxon>
        <taxon>Roseobacteraceae</taxon>
        <taxon>Celeribacter</taxon>
    </lineage>
</organism>
<feature type="signal peptide" evidence="1">
    <location>
        <begin position="1"/>
        <end position="20"/>
    </location>
</feature>
<dbReference type="AlphaFoldDB" id="A0A2T5HWR9"/>
<dbReference type="PANTHER" id="PTHR39335:SF1">
    <property type="entry name" value="BLL4220 PROTEIN"/>
    <property type="match status" value="1"/>
</dbReference>
<name>A0A2T5HWR9_9RHOB</name>
<dbReference type="Pfam" id="PF03640">
    <property type="entry name" value="Lipoprotein_15"/>
    <property type="match status" value="2"/>
</dbReference>
<dbReference type="GO" id="GO:0043448">
    <property type="term" value="P:alkane catabolic process"/>
    <property type="evidence" value="ECO:0007669"/>
    <property type="project" value="TreeGrafter"/>
</dbReference>
<evidence type="ECO:0000256" key="1">
    <source>
        <dbReference type="SAM" id="SignalP"/>
    </source>
</evidence>
<sequence length="126" mass="13632">MLKTFPLAAALAVFATTAFAADAPVVTGKLGEETYLMDAGTHMTLYTFDKDEKGVSNCYDMCAANWPPVVGDADMKLPAGYSLVTRKEGYEQVAYKGMPLYGWVKDEKPGDMTGEGVNGVWHVARP</sequence>
<comment type="caution">
    <text evidence="2">The sequence shown here is derived from an EMBL/GenBank/DDBJ whole genome shotgun (WGS) entry which is preliminary data.</text>
</comment>
<dbReference type="PIRSF" id="PIRSF029720">
    <property type="entry name" value="UCP029720"/>
    <property type="match status" value="1"/>
</dbReference>
<feature type="chain" id="PRO_5015704189" evidence="1">
    <location>
        <begin position="21"/>
        <end position="126"/>
    </location>
</feature>
<keyword evidence="1" id="KW-0732">Signal</keyword>
<dbReference type="InterPro" id="IPR014558">
    <property type="entry name" value="UCP029720"/>
</dbReference>
<dbReference type="EMBL" id="QAOH01000001">
    <property type="protein sequence ID" value="PTQ76043.1"/>
    <property type="molecule type" value="Genomic_DNA"/>
</dbReference>
<dbReference type="Proteomes" id="UP000244077">
    <property type="component" value="Unassembled WGS sequence"/>
</dbReference>
<proteinExistence type="predicted"/>
<evidence type="ECO:0000313" key="3">
    <source>
        <dbReference type="Proteomes" id="UP000244077"/>
    </source>
</evidence>